<keyword evidence="5" id="KW-0812">Transmembrane</keyword>
<proteinExistence type="predicted"/>
<evidence type="ECO:0000256" key="1">
    <source>
        <dbReference type="ARBA" id="ARBA00022536"/>
    </source>
</evidence>
<protein>
    <recommendedName>
        <fullName evidence="6">Teneurin-like YD-shell domain-containing protein</fullName>
    </recommendedName>
</protein>
<keyword evidence="8" id="KW-1185">Reference proteome</keyword>
<dbReference type="Pfam" id="PF25023">
    <property type="entry name" value="TEN_YD-shell"/>
    <property type="match status" value="3"/>
</dbReference>
<keyword evidence="5" id="KW-1133">Transmembrane helix</keyword>
<evidence type="ECO:0000256" key="3">
    <source>
        <dbReference type="ARBA" id="ARBA00023157"/>
    </source>
</evidence>
<keyword evidence="3" id="KW-1015">Disulfide bond</keyword>
<feature type="domain" description="Teneurin-like YD-shell" evidence="6">
    <location>
        <begin position="981"/>
        <end position="1049"/>
    </location>
</feature>
<dbReference type="Proteomes" id="UP000324629">
    <property type="component" value="Unassembled WGS sequence"/>
</dbReference>
<name>A0A5J4NV72_9TREM</name>
<comment type="caution">
    <text evidence="7">The sequence shown here is derived from an EMBL/GenBank/DDBJ whole genome shotgun (WGS) entry which is preliminary data.</text>
</comment>
<gene>
    <name evidence="7" type="ORF">DEA37_0003943</name>
</gene>
<dbReference type="PANTHER" id="PTHR11219:SF69">
    <property type="entry name" value="TENEURIN-A"/>
    <property type="match status" value="1"/>
</dbReference>
<feature type="domain" description="Teneurin-like YD-shell" evidence="6">
    <location>
        <begin position="32"/>
        <end position="518"/>
    </location>
</feature>
<feature type="domain" description="Teneurin-like YD-shell" evidence="6">
    <location>
        <begin position="546"/>
        <end position="955"/>
    </location>
</feature>
<evidence type="ECO:0000313" key="7">
    <source>
        <dbReference type="EMBL" id="KAA3679597.1"/>
    </source>
</evidence>
<organism evidence="7 8">
    <name type="scientific">Paragonimus westermani</name>
    <dbReference type="NCBI Taxonomy" id="34504"/>
    <lineage>
        <taxon>Eukaryota</taxon>
        <taxon>Metazoa</taxon>
        <taxon>Spiralia</taxon>
        <taxon>Lophotrochozoa</taxon>
        <taxon>Platyhelminthes</taxon>
        <taxon>Trematoda</taxon>
        <taxon>Digenea</taxon>
        <taxon>Plagiorchiida</taxon>
        <taxon>Troglotremata</taxon>
        <taxon>Troglotrematidae</taxon>
        <taxon>Paragonimus</taxon>
    </lineage>
</organism>
<feature type="region of interest" description="Disordered" evidence="4">
    <location>
        <begin position="1058"/>
        <end position="1087"/>
    </location>
</feature>
<keyword evidence="5" id="KW-0472">Membrane</keyword>
<dbReference type="Gene3D" id="2.180.10.10">
    <property type="entry name" value="RHS repeat-associated core"/>
    <property type="match status" value="1"/>
</dbReference>
<evidence type="ECO:0000256" key="4">
    <source>
        <dbReference type="SAM" id="MobiDB-lite"/>
    </source>
</evidence>
<reference evidence="7 8" key="1">
    <citation type="journal article" date="2019" name="Gigascience">
        <title>Whole-genome sequence of the oriental lung fluke Paragonimus westermani.</title>
        <authorList>
            <person name="Oey H."/>
            <person name="Zakrzewski M."/>
            <person name="Narain K."/>
            <person name="Devi K.R."/>
            <person name="Agatsuma T."/>
            <person name="Nawaratna S."/>
            <person name="Gobert G.N."/>
            <person name="Jones M.K."/>
            <person name="Ragan M.A."/>
            <person name="McManus D.P."/>
            <person name="Krause L."/>
        </authorList>
    </citation>
    <scope>NUCLEOTIDE SEQUENCE [LARGE SCALE GENOMIC DNA]</scope>
    <source>
        <strain evidence="7 8">IND2009</strain>
    </source>
</reference>
<evidence type="ECO:0000313" key="8">
    <source>
        <dbReference type="Proteomes" id="UP000324629"/>
    </source>
</evidence>
<evidence type="ECO:0000256" key="5">
    <source>
        <dbReference type="SAM" id="Phobius"/>
    </source>
</evidence>
<dbReference type="InterPro" id="IPR056823">
    <property type="entry name" value="TEN-like_YD-shell"/>
</dbReference>
<sequence length="1609" mass="181817">MRHRINRIVCKCVTKIYRVHYQLPRISDSNPNYRIVSPSSDETFVFNPHGQLIHSENSVTQMSLHLLDYRAHAIFGWLSEIRGNNVNLRFRHVALGVPPLFFLIHFLLLGLLYNVTLESSSSQRISTLTDPKTGGSWQFLYSSSGLLTQLRQPQDSQPIRFDYAPDSGRLRSILFPDGHTLQQTDHLDFSSAETNNASFVRGVLIEPRFVATSFTPPIYRQRGSDRRNLQMFYGDPNDQWTVQLNQLYRTRMGVSRPVRLARHIQLPVRNGKSVLQNSVVWTFDLNTVHGVESLLGATWRIRRDTLSNLTVNGARVVRDLAVRTNPNTRSRYNRQSPLPGFQPNSGGIDWQYQKRLLLNGHDLLHVKFDWARQLETYQRASTGRVLLQIVYNANSQPMIFNASTSLGSTHFGTSEIGRWYDPRMDTNREELRTGANTDPGFAAPAPLSVTYTSAGQVSTAHWGTASFRFTYDSMNRLKTAELGDPTESIGFQYTDPRILYQPTGISIGDLGLFRLNYSALSMDLQSNNPDENPSGLPLVNPVGLSRVLTPSGLNRDFALIRGLGVHRLLYTPWPGSPGPWIYEWGVDLVDSANPVPLQSDLLRFIWPSGFRRFSHFPQQSQFVFDRTTVQWNMDGLQHAPQFNHPLSAPYSQLTDITSGHRMTVRRSYLGTLLTTVHIDQHIPGARNAHPTLGGLLHSRYTYTYNGNLNLMGIRTQLFTQSSDSNDPSLSNTPTGLVLDEETVLKYDPVTGHLLSICELDVVHRPSAVYITYAPKGLQLYRQTDELGRIRQVVLYSLSSRRDPLYNLSLLYRPNSLEVIQQREEQRGQVPRWVTFVHGPSGKLRTLIREEAGSSLRAHTSLTHNSEGRIAHLRISISDPQLPPAGYLEAGSTSRSEELQFVYDTRGLLKRRGNWQYEFDEDGFLVERRLHNDHIIDRFAYNSKGLLIWTERNVNIEVQPDTAEPLTSSFDRRPMEDDIGSRRAFRIQYVYDTQDRLVVIRDMLIVRDLMQYFYADPVHPNRITHVFNHGRLVTFRFHYDPVLGHLVAMEEFDMATSANSDWARSRQPSSATPSFGKSYTTGPASSNRLNARQERKHIYFVITTHEGAPIALISEDGKTTWTAEYSATGSRRLNVPSRSKFYRSALLEDANLPLGHTGCLVDVHTAFLFCPPTWRAYDPFGATYTSPDWRGLLPDRLAYLPRDPTVLDTHKWGLIEQQNAGLGSVGLTDRLIDAIRSPNWWLKQTGLDPQALLPHLDSCTGTVGLGSSTTWNLPDLPGQTDLSGHLRGMYWRDCPAARLNAKLEHLSMIQPGRLTPGGSDESALPSFLLHRTPQPFVQLVPLEGMFGPEASFSSLLYSFDNMVFFELDSRGNVLVSSASSIASSDVSTPTKSNSDVFNSARLAICLLTGARLLDWWTEVDRLGGSPTMLVQSLARLGHVTSTLNELTELGLKLPLLNSATGHNLTLQRTADFHEMRLTRHTIQWRIRFVSSWNEAQSQTVLDAEQRGRVAAWARETQMVRRIRLADTFPLNANRIGDSTADTQLLGLNYLWTLKELSQLRQAADVPGYQWVPVVNLSASKNGTAFTRLIEDPGIYQLRPIDSSKMKRYPG</sequence>
<accession>A0A5J4NV72</accession>
<keyword evidence="1" id="KW-0245">EGF-like domain</keyword>
<keyword evidence="2" id="KW-0677">Repeat</keyword>
<dbReference type="InterPro" id="IPR051216">
    <property type="entry name" value="Teneurin"/>
</dbReference>
<dbReference type="EMBL" id="QNGE01000689">
    <property type="protein sequence ID" value="KAA3679597.1"/>
    <property type="molecule type" value="Genomic_DNA"/>
</dbReference>
<evidence type="ECO:0000259" key="6">
    <source>
        <dbReference type="Pfam" id="PF25023"/>
    </source>
</evidence>
<feature type="transmembrane region" description="Helical" evidence="5">
    <location>
        <begin position="92"/>
        <end position="113"/>
    </location>
</feature>
<evidence type="ECO:0000256" key="2">
    <source>
        <dbReference type="ARBA" id="ARBA00022737"/>
    </source>
</evidence>
<dbReference type="PANTHER" id="PTHR11219">
    <property type="entry name" value="TENEURIN AND N-ACETYLGLUCOSAMINE-1-PHOSPHODIESTER ALPHA-N-ACETYLGLUCOSAMINIDASE"/>
    <property type="match status" value="1"/>
</dbReference>